<evidence type="ECO:0000256" key="7">
    <source>
        <dbReference type="HAMAP-Rule" id="MF_00412"/>
    </source>
</evidence>
<keyword evidence="7" id="KW-0963">Cytoplasm</keyword>
<dbReference type="InterPro" id="IPR012134">
    <property type="entry name" value="Glu-5-SA_DH"/>
</dbReference>
<evidence type="ECO:0000313" key="10">
    <source>
        <dbReference type="Proteomes" id="UP000317332"/>
    </source>
</evidence>
<keyword evidence="5 7" id="KW-0560">Oxidoreductase</keyword>
<dbReference type="HAMAP" id="MF_00412">
    <property type="entry name" value="ProA"/>
    <property type="match status" value="1"/>
</dbReference>
<dbReference type="AlphaFoldDB" id="A0A506PPB8"/>
<name>A0A506PPB8_9FLAO</name>
<evidence type="ECO:0000256" key="6">
    <source>
        <dbReference type="ARBA" id="ARBA00049024"/>
    </source>
</evidence>
<dbReference type="InterPro" id="IPR000965">
    <property type="entry name" value="GPR_dom"/>
</dbReference>
<dbReference type="SUPFAM" id="SSF53720">
    <property type="entry name" value="ALDH-like"/>
    <property type="match status" value="1"/>
</dbReference>
<dbReference type="Pfam" id="PF00171">
    <property type="entry name" value="Aldedh"/>
    <property type="match status" value="1"/>
</dbReference>
<dbReference type="EMBL" id="VHIQ01000001">
    <property type="protein sequence ID" value="TPV35726.1"/>
    <property type="molecule type" value="Genomic_DNA"/>
</dbReference>
<dbReference type="GO" id="GO:0050661">
    <property type="term" value="F:NADP binding"/>
    <property type="evidence" value="ECO:0007669"/>
    <property type="project" value="InterPro"/>
</dbReference>
<evidence type="ECO:0000256" key="5">
    <source>
        <dbReference type="ARBA" id="ARBA00023002"/>
    </source>
</evidence>
<dbReference type="InterPro" id="IPR015590">
    <property type="entry name" value="Aldehyde_DH_dom"/>
</dbReference>
<keyword evidence="2 7" id="KW-0028">Amino-acid biosynthesis</keyword>
<dbReference type="Gene3D" id="3.40.309.10">
    <property type="entry name" value="Aldehyde Dehydrogenase, Chain A, domain 2"/>
    <property type="match status" value="1"/>
</dbReference>
<evidence type="ECO:0000313" key="9">
    <source>
        <dbReference type="EMBL" id="TPV35726.1"/>
    </source>
</evidence>
<evidence type="ECO:0000256" key="1">
    <source>
        <dbReference type="ARBA" id="ARBA00004985"/>
    </source>
</evidence>
<comment type="catalytic activity">
    <reaction evidence="6 7">
        <text>L-glutamate 5-semialdehyde + phosphate + NADP(+) = L-glutamyl 5-phosphate + NADPH + H(+)</text>
        <dbReference type="Rhea" id="RHEA:19541"/>
        <dbReference type="ChEBI" id="CHEBI:15378"/>
        <dbReference type="ChEBI" id="CHEBI:43474"/>
        <dbReference type="ChEBI" id="CHEBI:57783"/>
        <dbReference type="ChEBI" id="CHEBI:58066"/>
        <dbReference type="ChEBI" id="CHEBI:58274"/>
        <dbReference type="ChEBI" id="CHEBI:58349"/>
        <dbReference type="EC" id="1.2.1.41"/>
    </reaction>
</comment>
<dbReference type="UniPathway" id="UPA00098">
    <property type="reaction ID" value="UER00360"/>
</dbReference>
<comment type="caution">
    <text evidence="9">The sequence shown here is derived from an EMBL/GenBank/DDBJ whole genome shotgun (WGS) entry which is preliminary data.</text>
</comment>
<keyword evidence="10" id="KW-1185">Reference proteome</keyword>
<dbReference type="GO" id="GO:0005737">
    <property type="term" value="C:cytoplasm"/>
    <property type="evidence" value="ECO:0007669"/>
    <property type="project" value="UniProtKB-SubCell"/>
</dbReference>
<proteinExistence type="inferred from homology"/>
<dbReference type="CDD" id="cd07079">
    <property type="entry name" value="ALDH_F18-19_ProA-GPR"/>
    <property type="match status" value="1"/>
</dbReference>
<dbReference type="PANTHER" id="PTHR11063:SF8">
    <property type="entry name" value="DELTA-1-PYRROLINE-5-CARBOXYLATE SYNTHASE"/>
    <property type="match status" value="1"/>
</dbReference>
<dbReference type="Gene3D" id="3.40.605.10">
    <property type="entry name" value="Aldehyde Dehydrogenase, Chain A, domain 1"/>
    <property type="match status" value="1"/>
</dbReference>
<dbReference type="Proteomes" id="UP000317332">
    <property type="component" value="Unassembled WGS sequence"/>
</dbReference>
<evidence type="ECO:0000256" key="2">
    <source>
        <dbReference type="ARBA" id="ARBA00022605"/>
    </source>
</evidence>
<dbReference type="OrthoDB" id="9809970at2"/>
<dbReference type="NCBIfam" id="TIGR00407">
    <property type="entry name" value="proA"/>
    <property type="match status" value="1"/>
</dbReference>
<feature type="domain" description="Aldehyde dehydrogenase" evidence="8">
    <location>
        <begin position="5"/>
        <end position="264"/>
    </location>
</feature>
<accession>A0A506PPB8</accession>
<gene>
    <name evidence="7" type="primary">proA</name>
    <name evidence="9" type="ORF">FJ651_02090</name>
</gene>
<evidence type="ECO:0000256" key="3">
    <source>
        <dbReference type="ARBA" id="ARBA00022650"/>
    </source>
</evidence>
<keyword evidence="4 7" id="KW-0521">NADP</keyword>
<dbReference type="EC" id="1.2.1.41" evidence="7"/>
<keyword evidence="3 7" id="KW-0641">Proline biosynthesis</keyword>
<dbReference type="GO" id="GO:0055129">
    <property type="term" value="P:L-proline biosynthetic process"/>
    <property type="evidence" value="ECO:0007669"/>
    <property type="project" value="UniProtKB-UniRule"/>
</dbReference>
<reference evidence="9 10" key="1">
    <citation type="submission" date="2019-06" db="EMBL/GenBank/DDBJ databases">
        <title>Flavobacteriaceae Paucihalobacterium erythroidium CWB-1, complete genome.</title>
        <authorList>
            <person name="Wu S."/>
        </authorList>
    </citation>
    <scope>NUCLEOTIDE SEQUENCE [LARGE SCALE GENOMIC DNA]</scope>
    <source>
        <strain evidence="9 10">CWB-1</strain>
    </source>
</reference>
<comment type="subcellular location">
    <subcellularLocation>
        <location evidence="7">Cytoplasm</location>
    </subcellularLocation>
</comment>
<dbReference type="InterPro" id="IPR016162">
    <property type="entry name" value="Ald_DH_N"/>
</dbReference>
<dbReference type="NCBIfam" id="NF001221">
    <property type="entry name" value="PRK00197.1"/>
    <property type="match status" value="1"/>
</dbReference>
<comment type="function">
    <text evidence="7">Catalyzes the NADPH-dependent reduction of L-glutamate 5-phosphate into L-glutamate 5-semialdehyde and phosphate. The product spontaneously undergoes cyclization to form 1-pyrroline-5-carboxylate.</text>
</comment>
<sequence>MKLLDTEIKNKVLKSMAQILHKNREAIIKANKKDIAAFTGEDQALLDRLIINNKKVDEMIAAVEAVSLQEDPVGSELSNITLPNGLKVVNTTAPFGTILIIYESRPDVTIEAAVLAFKANNKILLKGGKEAYHSNVYLEQCWHEALELNGLDKDWIKLLQLDREATREFLKNPHEPLDLIVPRGGEALINFVKTHANCAVLVSGRGNNFLYVSEHADWGKAVNVIINAKTDKISGCNALDKVLINKNIPEYHTKLKMLYQKLKQHRVDVLADEPISKVIPEASMISNEHIWHEEFLALKILLGEVNNLEEAISTINTYSGKHSAAIITEDNFEARQFMQLVDSAAVYHNASTRFTDGGQMGVGAELAISTDKLHHRGPLGLKQLVTNKYYVYGDGQIRV</sequence>
<dbReference type="PIRSF" id="PIRSF000151">
    <property type="entry name" value="GPR"/>
    <property type="match status" value="1"/>
</dbReference>
<dbReference type="RefSeq" id="WP_140988735.1">
    <property type="nucleotide sequence ID" value="NZ_VHIQ01000001.1"/>
</dbReference>
<dbReference type="InterPro" id="IPR016163">
    <property type="entry name" value="Ald_DH_C"/>
</dbReference>
<comment type="pathway">
    <text evidence="1 7">Amino-acid biosynthesis; L-proline biosynthesis; L-glutamate 5-semialdehyde from L-glutamate: step 2/2.</text>
</comment>
<evidence type="ECO:0000259" key="8">
    <source>
        <dbReference type="Pfam" id="PF00171"/>
    </source>
</evidence>
<evidence type="ECO:0000256" key="4">
    <source>
        <dbReference type="ARBA" id="ARBA00022857"/>
    </source>
</evidence>
<protein>
    <recommendedName>
        <fullName evidence="7">Gamma-glutamyl phosphate reductase</fullName>
        <shortName evidence="7">GPR</shortName>
        <ecNumber evidence="7">1.2.1.41</ecNumber>
    </recommendedName>
    <alternativeName>
        <fullName evidence="7">Glutamate-5-semialdehyde dehydrogenase</fullName>
    </alternativeName>
    <alternativeName>
        <fullName evidence="7">Glutamyl-gamma-semialdehyde dehydrogenase</fullName>
        <shortName evidence="7">GSA dehydrogenase</shortName>
    </alternativeName>
</protein>
<organism evidence="9 10">
    <name type="scientific">Paucihalobacter ruber</name>
    <dbReference type="NCBI Taxonomy" id="2567861"/>
    <lineage>
        <taxon>Bacteria</taxon>
        <taxon>Pseudomonadati</taxon>
        <taxon>Bacteroidota</taxon>
        <taxon>Flavobacteriia</taxon>
        <taxon>Flavobacteriales</taxon>
        <taxon>Flavobacteriaceae</taxon>
        <taxon>Paucihalobacter</taxon>
    </lineage>
</organism>
<dbReference type="PANTHER" id="PTHR11063">
    <property type="entry name" value="GLUTAMATE SEMIALDEHYDE DEHYDROGENASE"/>
    <property type="match status" value="1"/>
</dbReference>
<dbReference type="InterPro" id="IPR016161">
    <property type="entry name" value="Ald_DH/histidinol_DH"/>
</dbReference>
<comment type="similarity">
    <text evidence="7">Belongs to the gamma-glutamyl phosphate reductase family.</text>
</comment>
<dbReference type="GO" id="GO:0004350">
    <property type="term" value="F:glutamate-5-semialdehyde dehydrogenase activity"/>
    <property type="evidence" value="ECO:0007669"/>
    <property type="project" value="UniProtKB-UniRule"/>
</dbReference>